<evidence type="ECO:0000259" key="7">
    <source>
        <dbReference type="Pfam" id="PF08340"/>
    </source>
</evidence>
<name>A0ABV7M9M5_9PROT</name>
<keyword evidence="2" id="KW-0540">Nuclease</keyword>
<keyword evidence="3" id="KW-0255">Endonuclease</keyword>
<evidence type="ECO:0000256" key="4">
    <source>
        <dbReference type="ARBA" id="ARBA00022801"/>
    </source>
</evidence>
<dbReference type="EC" id="3.1.-.-" evidence="8"/>
<reference evidence="9" key="1">
    <citation type="journal article" date="2019" name="Int. J. Syst. Evol. Microbiol.">
        <title>The Global Catalogue of Microorganisms (GCM) 10K type strain sequencing project: providing services to taxonomists for standard genome sequencing and annotation.</title>
        <authorList>
            <consortium name="The Broad Institute Genomics Platform"/>
            <consortium name="The Broad Institute Genome Sequencing Center for Infectious Disease"/>
            <person name="Wu L."/>
            <person name="Ma J."/>
        </authorList>
    </citation>
    <scope>NUCLEOTIDE SEQUENCE [LARGE SCALE GENOMIC DNA]</scope>
    <source>
        <strain evidence="9">KCTC 22245</strain>
    </source>
</reference>
<dbReference type="Proteomes" id="UP001595607">
    <property type="component" value="Unassembled WGS sequence"/>
</dbReference>
<dbReference type="Pfam" id="PF03755">
    <property type="entry name" value="YicC-like_N"/>
    <property type="match status" value="1"/>
</dbReference>
<dbReference type="RefSeq" id="WP_189572450.1">
    <property type="nucleotide sequence ID" value="NZ_BMXU01000001.1"/>
</dbReference>
<evidence type="ECO:0000256" key="1">
    <source>
        <dbReference type="ARBA" id="ARBA00001968"/>
    </source>
</evidence>
<dbReference type="InterPro" id="IPR013527">
    <property type="entry name" value="YicC-like_N"/>
</dbReference>
<evidence type="ECO:0000313" key="8">
    <source>
        <dbReference type="EMBL" id="MFC3301444.1"/>
    </source>
</evidence>
<comment type="similarity">
    <text evidence="5">Belongs to the YicC/YloC family.</text>
</comment>
<gene>
    <name evidence="8" type="ORF">ACFONP_01695</name>
</gene>
<feature type="domain" description="Endoribonuclease YicC-like N-terminal" evidence="6">
    <location>
        <begin position="9"/>
        <end position="161"/>
    </location>
</feature>
<dbReference type="GO" id="GO:0016787">
    <property type="term" value="F:hydrolase activity"/>
    <property type="evidence" value="ECO:0007669"/>
    <property type="project" value="UniProtKB-KW"/>
</dbReference>
<evidence type="ECO:0000256" key="3">
    <source>
        <dbReference type="ARBA" id="ARBA00022759"/>
    </source>
</evidence>
<dbReference type="InterPro" id="IPR005229">
    <property type="entry name" value="YicC/YloC-like"/>
</dbReference>
<comment type="cofactor">
    <cofactor evidence="1">
        <name>a divalent metal cation</name>
        <dbReference type="ChEBI" id="CHEBI:60240"/>
    </cofactor>
</comment>
<sequence length="296" mass="32216">MTKAETSGLQSMTGYGASEGEAGSIKWRWELRTVNGRGLDAKFRLPPGAEALEPDIRSALRVLHRGTVNISLKLDRAEAASALVIDEEALAAAAKAIGRVQEVITCDPPRPEAVLQMRGVLTTPATDNGLTPKELASLKGGFEEALAALLASRRAEGDRVRKLLEERCAEMARNIAAIREKTATTREQIAERLKAQLGELLADQVAPERLAQEAAMLAIRADVTEELDRLDVHTASFRELLKSDGAAGRRLEFLTQELMREASTLTAKLHTAHLKNDGLDMKELIDGLREQVLNIA</sequence>
<dbReference type="PANTHER" id="PTHR30636:SF3">
    <property type="entry name" value="UPF0701 PROTEIN YICC"/>
    <property type="match status" value="1"/>
</dbReference>
<accession>A0ABV7M9M5</accession>
<feature type="domain" description="Endoribonuclease YicC-like C-terminal" evidence="7">
    <location>
        <begin position="178"/>
        <end position="295"/>
    </location>
</feature>
<comment type="caution">
    <text evidence="8">The sequence shown here is derived from an EMBL/GenBank/DDBJ whole genome shotgun (WGS) entry which is preliminary data.</text>
</comment>
<dbReference type="NCBIfam" id="TIGR00255">
    <property type="entry name" value="YicC/YloC family endoribonuclease"/>
    <property type="match status" value="1"/>
</dbReference>
<evidence type="ECO:0000256" key="5">
    <source>
        <dbReference type="ARBA" id="ARBA00035648"/>
    </source>
</evidence>
<organism evidence="8 9">
    <name type="scientific">Parvularcula lutaonensis</name>
    <dbReference type="NCBI Taxonomy" id="491923"/>
    <lineage>
        <taxon>Bacteria</taxon>
        <taxon>Pseudomonadati</taxon>
        <taxon>Pseudomonadota</taxon>
        <taxon>Alphaproteobacteria</taxon>
        <taxon>Parvularculales</taxon>
        <taxon>Parvularculaceae</taxon>
        <taxon>Parvularcula</taxon>
    </lineage>
</organism>
<proteinExistence type="inferred from homology"/>
<keyword evidence="9" id="KW-1185">Reference proteome</keyword>
<evidence type="ECO:0000313" key="9">
    <source>
        <dbReference type="Proteomes" id="UP001595607"/>
    </source>
</evidence>
<dbReference type="InterPro" id="IPR013551">
    <property type="entry name" value="YicC-like_C"/>
</dbReference>
<evidence type="ECO:0000256" key="2">
    <source>
        <dbReference type="ARBA" id="ARBA00022722"/>
    </source>
</evidence>
<evidence type="ECO:0000259" key="6">
    <source>
        <dbReference type="Pfam" id="PF03755"/>
    </source>
</evidence>
<dbReference type="EMBL" id="JBHRVA010000002">
    <property type="protein sequence ID" value="MFC3301444.1"/>
    <property type="molecule type" value="Genomic_DNA"/>
</dbReference>
<protein>
    <submittedName>
        <fullName evidence="8">YicC/YloC family endoribonuclease</fullName>
        <ecNumber evidence="8">3.1.-.-</ecNumber>
    </submittedName>
</protein>
<dbReference type="PANTHER" id="PTHR30636">
    <property type="entry name" value="UPF0701 PROTEIN YICC"/>
    <property type="match status" value="1"/>
</dbReference>
<keyword evidence="4 8" id="KW-0378">Hydrolase</keyword>
<dbReference type="Pfam" id="PF08340">
    <property type="entry name" value="YicC-like_C"/>
    <property type="match status" value="1"/>
</dbReference>